<dbReference type="InterPro" id="IPR052030">
    <property type="entry name" value="Peptidase_M20/M20A_hydrolases"/>
</dbReference>
<dbReference type="InterPro" id="IPR002933">
    <property type="entry name" value="Peptidase_M20"/>
</dbReference>
<dbReference type="GO" id="GO:0016805">
    <property type="term" value="F:dipeptidase activity"/>
    <property type="evidence" value="ECO:0007669"/>
    <property type="project" value="InterPro"/>
</dbReference>
<dbReference type="NCBIfam" id="TIGR01891">
    <property type="entry name" value="amidohydrolases"/>
    <property type="match status" value="1"/>
</dbReference>
<dbReference type="GO" id="GO:0005737">
    <property type="term" value="C:cytoplasm"/>
    <property type="evidence" value="ECO:0007669"/>
    <property type="project" value="TreeGrafter"/>
</dbReference>
<reference evidence="3 4" key="1">
    <citation type="submission" date="2016-10" db="EMBL/GenBank/DDBJ databases">
        <authorList>
            <person name="de Groot N.N."/>
        </authorList>
    </citation>
    <scope>NUCLEOTIDE SEQUENCE [LARGE SCALE GENOMIC DNA]</scope>
    <source>
        <strain evidence="3 4">DSM 569</strain>
    </source>
</reference>
<gene>
    <name evidence="3" type="ORF">SAMN04244560_02906</name>
</gene>
<keyword evidence="3" id="KW-0378">Hydrolase</keyword>
<evidence type="ECO:0000259" key="2">
    <source>
        <dbReference type="Pfam" id="PF07687"/>
    </source>
</evidence>
<dbReference type="InterPro" id="IPR036264">
    <property type="entry name" value="Bact_exopeptidase_dim_dom"/>
</dbReference>
<dbReference type="InterPro" id="IPR017439">
    <property type="entry name" value="Amidohydrolase"/>
</dbReference>
<dbReference type="GO" id="GO:0046657">
    <property type="term" value="P:folic acid catabolic process"/>
    <property type="evidence" value="ECO:0007669"/>
    <property type="project" value="TreeGrafter"/>
</dbReference>
<dbReference type="PANTHER" id="PTHR30575:SF0">
    <property type="entry name" value="XAA-ARG DIPEPTIDASE"/>
    <property type="match status" value="1"/>
</dbReference>
<comment type="similarity">
    <text evidence="1">Belongs to the peptidase M20A family.</text>
</comment>
<dbReference type="Gene3D" id="3.40.630.10">
    <property type="entry name" value="Zn peptidases"/>
    <property type="match status" value="1"/>
</dbReference>
<dbReference type="Proteomes" id="UP000183404">
    <property type="component" value="Unassembled WGS sequence"/>
</dbReference>
<evidence type="ECO:0000313" key="4">
    <source>
        <dbReference type="Proteomes" id="UP000183404"/>
    </source>
</evidence>
<organism evidence="3 4">
    <name type="scientific">Thermoanaerobacter thermohydrosulfuricus</name>
    <name type="common">Clostridium thermohydrosulfuricum</name>
    <dbReference type="NCBI Taxonomy" id="1516"/>
    <lineage>
        <taxon>Bacteria</taxon>
        <taxon>Bacillati</taxon>
        <taxon>Bacillota</taxon>
        <taxon>Clostridia</taxon>
        <taxon>Thermoanaerobacterales</taxon>
        <taxon>Thermoanaerobacteraceae</taxon>
        <taxon>Thermoanaerobacter</taxon>
    </lineage>
</organism>
<dbReference type="InterPro" id="IPR011650">
    <property type="entry name" value="Peptidase_M20_dimer"/>
</dbReference>
<dbReference type="SUPFAM" id="SSF53187">
    <property type="entry name" value="Zn-dependent exopeptidases"/>
    <property type="match status" value="1"/>
</dbReference>
<dbReference type="Pfam" id="PF01546">
    <property type="entry name" value="Peptidase_M20"/>
    <property type="match status" value="1"/>
</dbReference>
<dbReference type="Pfam" id="PF07687">
    <property type="entry name" value="M20_dimer"/>
    <property type="match status" value="1"/>
</dbReference>
<dbReference type="AlphaFoldDB" id="A0A1G7X1T6"/>
<dbReference type="PANTHER" id="PTHR30575">
    <property type="entry name" value="PEPTIDASE M20"/>
    <property type="match status" value="1"/>
</dbReference>
<sequence length="392" mass="42469">MEELKKKVISFIDSIKGEIFEVADEIYKNPELGNQEFKASKLLKEKINGYGFLVNEVEGLPTAFLAQKKGKKPGPKVALLAEYDALPEIGHACGHNLIAAASFGAAAALGTLDEELFGEVMLVGSPAEETDGAKVILVERGIFNDVDAAMMVHPGNRTTVYTTSLAIEPLEFTYTGKAAHAAAAPHLGINALDAVILLFNGINALRQQLRPDARIHGIITEGGYTPNIIPERAVARFYVRAKEKKYMLEVKEKVIACAKGAEVATGAKLSYRNFELGFDNLVTNKTMAETFKANLKELGYHDISDKEEGVGSTDMGNVSQVVPSIHPHIAIAEEDIAPHSLEFLKAAGSERGKEAAVLAAKALAMTAVDIMTKEELLKKIKEEFKKTVEKSF</sequence>
<dbReference type="EMBL" id="FNBS01000143">
    <property type="protein sequence ID" value="SDG78116.1"/>
    <property type="molecule type" value="Genomic_DNA"/>
</dbReference>
<dbReference type="PIRSF" id="PIRSF037226">
    <property type="entry name" value="Amidohydrolase_ACY1L2_prd"/>
    <property type="match status" value="1"/>
</dbReference>
<feature type="domain" description="Peptidase M20 dimerisation" evidence="2">
    <location>
        <begin position="172"/>
        <end position="259"/>
    </location>
</feature>
<name>A0A1G7X1T6_THETY</name>
<dbReference type="FunFam" id="3.30.70.360:FF:000004">
    <property type="entry name" value="Peptidase M20 domain-containing protein 2"/>
    <property type="match status" value="1"/>
</dbReference>
<evidence type="ECO:0000313" key="3">
    <source>
        <dbReference type="EMBL" id="SDG78116.1"/>
    </source>
</evidence>
<protein>
    <recommendedName>
        <fullName evidence="1">Peptidase M20 domain-containing protein 2</fullName>
    </recommendedName>
</protein>
<dbReference type="SUPFAM" id="SSF55031">
    <property type="entry name" value="Bacterial exopeptidase dimerisation domain"/>
    <property type="match status" value="1"/>
</dbReference>
<dbReference type="RefSeq" id="WP_004402109.1">
    <property type="nucleotide sequence ID" value="NZ_FNBS01000143.1"/>
</dbReference>
<evidence type="ECO:0000256" key="1">
    <source>
        <dbReference type="PIRNR" id="PIRNR037226"/>
    </source>
</evidence>
<proteinExistence type="inferred from homology"/>
<accession>A0A1G7X1T6</accession>
<dbReference type="CDD" id="cd05672">
    <property type="entry name" value="M20_ACY1L2-like"/>
    <property type="match status" value="1"/>
</dbReference>
<dbReference type="GO" id="GO:0071713">
    <property type="term" value="F:para-aminobenzoyl-glutamate hydrolase activity"/>
    <property type="evidence" value="ECO:0007669"/>
    <property type="project" value="TreeGrafter"/>
</dbReference>
<dbReference type="InterPro" id="IPR017144">
    <property type="entry name" value="Xaa-Arg_dipeptidase"/>
</dbReference>
<dbReference type="Gene3D" id="3.30.70.360">
    <property type="match status" value="1"/>
</dbReference>